<keyword evidence="2" id="KW-0812">Transmembrane</keyword>
<feature type="compositionally biased region" description="Polar residues" evidence="1">
    <location>
        <begin position="129"/>
        <end position="142"/>
    </location>
</feature>
<organism evidence="3 4">
    <name type="scientific">Ruminococcus flavefaciens</name>
    <dbReference type="NCBI Taxonomy" id="1265"/>
    <lineage>
        <taxon>Bacteria</taxon>
        <taxon>Bacillati</taxon>
        <taxon>Bacillota</taxon>
        <taxon>Clostridia</taxon>
        <taxon>Eubacteriales</taxon>
        <taxon>Oscillospiraceae</taxon>
        <taxon>Ruminococcus</taxon>
    </lineage>
</organism>
<dbReference type="SUPFAM" id="SSF63446">
    <property type="entry name" value="Type I dockerin domain"/>
    <property type="match status" value="2"/>
</dbReference>
<dbReference type="OrthoDB" id="1814885at2"/>
<dbReference type="Gene3D" id="1.10.1330.10">
    <property type="entry name" value="Dockerin domain"/>
    <property type="match status" value="2"/>
</dbReference>
<feature type="region of interest" description="Disordered" evidence="1">
    <location>
        <begin position="129"/>
        <end position="172"/>
    </location>
</feature>
<feature type="transmembrane region" description="Helical" evidence="2">
    <location>
        <begin position="58"/>
        <end position="77"/>
    </location>
</feature>
<keyword evidence="2" id="KW-0472">Membrane</keyword>
<dbReference type="AlphaFoldDB" id="A0A315XXQ5"/>
<proteinExistence type="predicted"/>
<gene>
    <name evidence="3" type="ORF">IE37_02482</name>
</gene>
<evidence type="ECO:0000256" key="2">
    <source>
        <dbReference type="SAM" id="Phobius"/>
    </source>
</evidence>
<evidence type="ECO:0000313" key="3">
    <source>
        <dbReference type="EMBL" id="PWJ11259.1"/>
    </source>
</evidence>
<evidence type="ECO:0008006" key="5">
    <source>
        <dbReference type="Google" id="ProtNLM"/>
    </source>
</evidence>
<evidence type="ECO:0000256" key="1">
    <source>
        <dbReference type="SAM" id="MobiDB-lite"/>
    </source>
</evidence>
<dbReference type="Proteomes" id="UP000245720">
    <property type="component" value="Unassembled WGS sequence"/>
</dbReference>
<comment type="caution">
    <text evidence="3">The sequence shown here is derived from an EMBL/GenBank/DDBJ whole genome shotgun (WGS) entry which is preliminary data.</text>
</comment>
<dbReference type="RefSeq" id="WP_109727215.1">
    <property type="nucleotide sequence ID" value="NZ_QGDI01000010.1"/>
</dbReference>
<dbReference type="InterPro" id="IPR036439">
    <property type="entry name" value="Dockerin_dom_sf"/>
</dbReference>
<protein>
    <recommendedName>
        <fullName evidence="5">Dockerin domain-containing protein</fullName>
    </recommendedName>
</protein>
<reference evidence="3 4" key="1">
    <citation type="submission" date="2018-05" db="EMBL/GenBank/DDBJ databases">
        <title>The Hungate 1000. A catalogue of reference genomes from the rumen microbiome.</title>
        <authorList>
            <person name="Kelly W."/>
        </authorList>
    </citation>
    <scope>NUCLEOTIDE SEQUENCE [LARGE SCALE GENOMIC DNA]</scope>
    <source>
        <strain evidence="3 4">SAb67</strain>
    </source>
</reference>
<dbReference type="GO" id="GO:0000272">
    <property type="term" value="P:polysaccharide catabolic process"/>
    <property type="evidence" value="ECO:0007669"/>
    <property type="project" value="InterPro"/>
</dbReference>
<evidence type="ECO:0000313" key="4">
    <source>
        <dbReference type="Proteomes" id="UP000245720"/>
    </source>
</evidence>
<dbReference type="EMBL" id="QGDI01000010">
    <property type="protein sequence ID" value="PWJ11259.1"/>
    <property type="molecule type" value="Genomic_DNA"/>
</dbReference>
<feature type="compositionally biased region" description="Low complexity" evidence="1">
    <location>
        <begin position="150"/>
        <end position="172"/>
    </location>
</feature>
<accession>A0A315XXQ5</accession>
<name>A0A315XXQ5_RUMFL</name>
<keyword evidence="2" id="KW-1133">Transmembrane helix</keyword>
<sequence length="888" mass="100076">MNKDMLNEALEKALTESYEELTGQDIPDYDFSDGFEDKMARLISEQDGNADKKRRRGIILFFAAAAAVAVICAWAAMGSGLRPDRHGDYHDSTIIQETTSADKNETVTATTVTGGETAVTHTAVTSAEAITQTADKTETTASAAKDPAVTSPSAAGNNSNTNNTNSAATSAAGNTNAVTTAAAIRTTSAAQPVRTTTAAQPVRTTSAVPQTFLTTDTQPVVTTTTAIIDERSFEMKKMAAFASALMTAATAVSASASASDGIPRPPYFSNVYYEEHSYDAKCIIKMANGDFDLDLNQDGTFDIFDVYAHYRSVFNAGAPKEMRERVRLNGDYNHDGYIDNYDTQFLVDYYLLYNDIDTQWFDPMYFRSNCPDSYYDLVDEVYSGDERITDYTAYLQELGKDYNEWSDVIFQHQLSSVPLYNSKEMWIIDIESLHGIIHDDIDLDGLMKQLSKEQAEKYGPKMLVNKNEGEEYAVETSRDWSLLYDRKAESEQLLLDNAYLFSRLLMDRANAMERSYEFFEQAMDEKIDELDINLDGRFDYEDIAYIFAAQTLDSIMKRPRELRHTEEEWALYNSLDEETKAALGPNFMKEEFFTPDPEDEALYNAMKADGTFDRAIEATKITLFGFYKYDMAFTLDLLRFYTKYNPILPEYKDDAFFDTVREGFSRFGIGGYFKSLDKNEYTEKNYTLYERYYNELVEAIDNGTKSIPEINGDGVVDINDIYDINVFLREKSNNVARADSILPERVLTNIETNCDFNDDGVSGDIYDMSISNIYLMLYLDKFPNEVHEHYDEYVEQLKAAKTGARQNISYAYASNAAMMSSMNIDRSGDANCDGETDLADAIFIMQSMANPDKYSLTEHGKFNGDVYETGHGITANDALEIQNRLLNK</sequence>